<dbReference type="Proteomes" id="UP001311799">
    <property type="component" value="Unassembled WGS sequence"/>
</dbReference>
<evidence type="ECO:0000313" key="1">
    <source>
        <dbReference type="EMBL" id="KAK6591178.1"/>
    </source>
</evidence>
<accession>A0AAV9Y316</accession>
<dbReference type="EMBL" id="JAWDEY010000001">
    <property type="protein sequence ID" value="KAK6591178.1"/>
    <property type="molecule type" value="Genomic_DNA"/>
</dbReference>
<evidence type="ECO:0000313" key="2">
    <source>
        <dbReference type="Proteomes" id="UP001311799"/>
    </source>
</evidence>
<protein>
    <submittedName>
        <fullName evidence="1">Uncharacterized protein</fullName>
    </submittedName>
</protein>
<sequence>MLEYDHMRNNTLYLTEKGSDTVSKWSEIVNKISKLNYECKNNHKKSNFNERNNLDYIGNLTSFQDTKNLCSLSGEIMRRNGMPYVILDFLKKMLYLRGYYCLTKENVLMQLSKYSIYMHMVEVSE</sequence>
<name>A0AAV9Y316_9CRYT</name>
<gene>
    <name evidence="1" type="ORF">RS030_101620</name>
</gene>
<comment type="caution">
    <text evidence="1">The sequence shown here is derived from an EMBL/GenBank/DDBJ whole genome shotgun (WGS) entry which is preliminary data.</text>
</comment>
<dbReference type="AlphaFoldDB" id="A0AAV9Y316"/>
<keyword evidence="2" id="KW-1185">Reference proteome</keyword>
<proteinExistence type="predicted"/>
<organism evidence="1 2">
    <name type="scientific">Cryptosporidium xiaoi</name>
    <dbReference type="NCBI Taxonomy" id="659607"/>
    <lineage>
        <taxon>Eukaryota</taxon>
        <taxon>Sar</taxon>
        <taxon>Alveolata</taxon>
        <taxon>Apicomplexa</taxon>
        <taxon>Conoidasida</taxon>
        <taxon>Coccidia</taxon>
        <taxon>Eucoccidiorida</taxon>
        <taxon>Eimeriorina</taxon>
        <taxon>Cryptosporidiidae</taxon>
        <taxon>Cryptosporidium</taxon>
    </lineage>
</organism>
<reference evidence="1 2" key="1">
    <citation type="submission" date="2023-10" db="EMBL/GenBank/DDBJ databases">
        <title>Comparative genomics analysis reveals potential genetic determinants of host preference in Cryptosporidium xiaoi.</title>
        <authorList>
            <person name="Xiao L."/>
            <person name="Li J."/>
        </authorList>
    </citation>
    <scope>NUCLEOTIDE SEQUENCE [LARGE SCALE GENOMIC DNA]</scope>
    <source>
        <strain evidence="1 2">52996</strain>
    </source>
</reference>